<keyword evidence="2" id="KW-1185">Reference proteome</keyword>
<gene>
    <name evidence="1" type="ORF">KJF94_13030</name>
</gene>
<reference evidence="1 2" key="1">
    <citation type="submission" date="2021-05" db="EMBL/GenBank/DDBJ databases">
        <title>Complete genome of the cytokinin-producing biocontrol strain Pseudomonas fluorescens G20-18.</title>
        <authorList>
            <person name="Nielsen T.K."/>
            <person name="Mekureyaw M.F."/>
            <person name="Hansen L.H."/>
            <person name="Nicolaisen M.H."/>
            <person name="Roitsch T.G."/>
            <person name="Hennessy R.C."/>
        </authorList>
    </citation>
    <scope>NUCLEOTIDE SEQUENCE [LARGE SCALE GENOMIC DNA]</scope>
    <source>
        <strain evidence="1 2">G20-18</strain>
    </source>
</reference>
<proteinExistence type="predicted"/>
<accession>A0ABX8F3N3</accession>
<evidence type="ECO:0000313" key="1">
    <source>
        <dbReference type="EMBL" id="QVW26397.1"/>
    </source>
</evidence>
<dbReference type="EMBL" id="CP075566">
    <property type="protein sequence ID" value="QVW26397.1"/>
    <property type="molecule type" value="Genomic_DNA"/>
</dbReference>
<dbReference type="RefSeq" id="WP_161807478.1">
    <property type="nucleotide sequence ID" value="NZ_CP075566.1"/>
</dbReference>
<sequence>MFEQARLTAELFFPDTRCPQGRLKKLTWPERPVQGREALAINPQEACGRP</sequence>
<name>A0ABX8F3N3_9PSED</name>
<protein>
    <submittedName>
        <fullName evidence="1">Uncharacterized protein</fullName>
    </submittedName>
</protein>
<organism evidence="1 2">
    <name type="scientific">Pseudomonas hormoni</name>
    <dbReference type="NCBI Taxonomy" id="3093767"/>
    <lineage>
        <taxon>Bacteria</taxon>
        <taxon>Pseudomonadati</taxon>
        <taxon>Pseudomonadota</taxon>
        <taxon>Gammaproteobacteria</taxon>
        <taxon>Pseudomonadales</taxon>
        <taxon>Pseudomonadaceae</taxon>
        <taxon>Pseudomonas</taxon>
    </lineage>
</organism>
<dbReference type="Proteomes" id="UP000681155">
    <property type="component" value="Chromosome"/>
</dbReference>
<evidence type="ECO:0000313" key="2">
    <source>
        <dbReference type="Proteomes" id="UP000681155"/>
    </source>
</evidence>